<keyword evidence="10" id="KW-1133">Transmembrane helix</keyword>
<dbReference type="EC" id="2.7.13.3" evidence="2"/>
<keyword evidence="6 14" id="KW-0418">Kinase</keyword>
<keyword evidence="9" id="KW-0175">Coiled coil</keyword>
<feature type="domain" description="Signal transduction histidine kinase subgroup 3 dimerisation and phosphoacceptor" evidence="12">
    <location>
        <begin position="227"/>
        <end position="290"/>
    </location>
</feature>
<evidence type="ECO:0000313" key="15">
    <source>
        <dbReference type="Proteomes" id="UP000663801"/>
    </source>
</evidence>
<dbReference type="CDD" id="cd16917">
    <property type="entry name" value="HATPase_UhpB-NarQ-NarX-like"/>
    <property type="match status" value="1"/>
</dbReference>
<evidence type="ECO:0000256" key="9">
    <source>
        <dbReference type="SAM" id="Coils"/>
    </source>
</evidence>
<dbReference type="GO" id="GO:0000155">
    <property type="term" value="F:phosphorelay sensor kinase activity"/>
    <property type="evidence" value="ECO:0007669"/>
    <property type="project" value="InterPro"/>
</dbReference>
<dbReference type="EMBL" id="JAERWL010000010">
    <property type="protein sequence ID" value="MBM9477354.1"/>
    <property type="molecule type" value="Genomic_DNA"/>
</dbReference>
<dbReference type="InterPro" id="IPR011712">
    <property type="entry name" value="Sig_transdc_His_kin_sub3_dim/P"/>
</dbReference>
<dbReference type="Gene3D" id="1.20.5.1930">
    <property type="match status" value="1"/>
</dbReference>
<evidence type="ECO:0000259" key="12">
    <source>
        <dbReference type="Pfam" id="PF07730"/>
    </source>
</evidence>
<feature type="transmembrane region" description="Helical" evidence="10">
    <location>
        <begin position="108"/>
        <end position="138"/>
    </location>
</feature>
<evidence type="ECO:0000256" key="7">
    <source>
        <dbReference type="ARBA" id="ARBA00022840"/>
    </source>
</evidence>
<organism evidence="14 15">
    <name type="scientific">Nakamurella flavida</name>
    <dbReference type="NCBI Taxonomy" id="363630"/>
    <lineage>
        <taxon>Bacteria</taxon>
        <taxon>Bacillati</taxon>
        <taxon>Actinomycetota</taxon>
        <taxon>Actinomycetes</taxon>
        <taxon>Nakamurellales</taxon>
        <taxon>Nakamurellaceae</taxon>
        <taxon>Nakamurella</taxon>
    </lineage>
</organism>
<feature type="transmembrane region" description="Helical" evidence="10">
    <location>
        <begin position="150"/>
        <end position="169"/>
    </location>
</feature>
<dbReference type="AlphaFoldDB" id="A0A938YLG8"/>
<evidence type="ECO:0000256" key="10">
    <source>
        <dbReference type="SAM" id="Phobius"/>
    </source>
</evidence>
<evidence type="ECO:0000256" key="3">
    <source>
        <dbReference type="ARBA" id="ARBA00022553"/>
    </source>
</evidence>
<gene>
    <name evidence="14" type="ORF">JL107_12950</name>
</gene>
<sequence length="429" mass="45269">MTAPTSLRHTLPSARSWQARLMPGTGGRDAAAVGRPRWWRSRVQDGAGLAAALVGRANRYPLAADAALALLLALGTLPDAVGRNGGGTALALHVALWLPVVFRRRAPLVVFGILAAIAFVQWLTGIELAADLALLIALYTVAAHRRRGRALLAASVLEIGVVLATLTWGHEDGPVRTFVQLSGVVVAALLLGTTVQSRQRGYAVLQERAERLERERDQQAAIAAAGERARIAREMHDIVAHSLSVMITLADGARMTDRAEDARAAMAQVSRTGRDALADTRRVLGVLRDDESAATRQPAPTIATLDTLLDTVRSTGLTVDMTVHGRRFDVTPTAQTALYRIVQEALTNTVKHAGASRAEVGLEYDDPALRVRITDDGPDTGHRGRGTGHGILGIGERAALFGGSAQAGPGPGGGWQVTATLARTHGPAA</sequence>
<keyword evidence="10" id="KW-0472">Membrane</keyword>
<feature type="transmembrane region" description="Helical" evidence="10">
    <location>
        <begin position="175"/>
        <end position="195"/>
    </location>
</feature>
<comment type="catalytic activity">
    <reaction evidence="1">
        <text>ATP + protein L-histidine = ADP + protein N-phospho-L-histidine.</text>
        <dbReference type="EC" id="2.7.13.3"/>
    </reaction>
</comment>
<dbReference type="InterPro" id="IPR050482">
    <property type="entry name" value="Sensor_HK_TwoCompSys"/>
</dbReference>
<evidence type="ECO:0000256" key="4">
    <source>
        <dbReference type="ARBA" id="ARBA00022679"/>
    </source>
</evidence>
<dbReference type="SUPFAM" id="SSF55874">
    <property type="entry name" value="ATPase domain of HSP90 chaperone/DNA topoisomerase II/histidine kinase"/>
    <property type="match status" value="1"/>
</dbReference>
<keyword evidence="15" id="KW-1185">Reference proteome</keyword>
<dbReference type="Pfam" id="PF02518">
    <property type="entry name" value="HATPase_c"/>
    <property type="match status" value="1"/>
</dbReference>
<feature type="domain" description="DUF7134" evidence="13">
    <location>
        <begin position="58"/>
        <end position="198"/>
    </location>
</feature>
<evidence type="ECO:0000259" key="13">
    <source>
        <dbReference type="Pfam" id="PF23539"/>
    </source>
</evidence>
<feature type="coiled-coil region" evidence="9">
    <location>
        <begin position="195"/>
        <end position="222"/>
    </location>
</feature>
<dbReference type="GO" id="GO:0046983">
    <property type="term" value="F:protein dimerization activity"/>
    <property type="evidence" value="ECO:0007669"/>
    <property type="project" value="InterPro"/>
</dbReference>
<keyword evidence="5" id="KW-0547">Nucleotide-binding</keyword>
<keyword evidence="10" id="KW-0812">Transmembrane</keyword>
<dbReference type="InterPro" id="IPR036890">
    <property type="entry name" value="HATPase_C_sf"/>
</dbReference>
<keyword evidence="3" id="KW-0597">Phosphoprotein</keyword>
<dbReference type="Pfam" id="PF07730">
    <property type="entry name" value="HisKA_3"/>
    <property type="match status" value="1"/>
</dbReference>
<evidence type="ECO:0000313" key="14">
    <source>
        <dbReference type="EMBL" id="MBM9477354.1"/>
    </source>
</evidence>
<evidence type="ECO:0000256" key="1">
    <source>
        <dbReference type="ARBA" id="ARBA00000085"/>
    </source>
</evidence>
<proteinExistence type="predicted"/>
<keyword evidence="4" id="KW-0808">Transferase</keyword>
<evidence type="ECO:0000256" key="8">
    <source>
        <dbReference type="ARBA" id="ARBA00023012"/>
    </source>
</evidence>
<keyword evidence="8" id="KW-0902">Two-component regulatory system</keyword>
<dbReference type="RefSeq" id="WP_205257468.1">
    <property type="nucleotide sequence ID" value="NZ_BAAAPV010000003.1"/>
</dbReference>
<dbReference type="Gene3D" id="3.30.565.10">
    <property type="entry name" value="Histidine kinase-like ATPase, C-terminal domain"/>
    <property type="match status" value="1"/>
</dbReference>
<evidence type="ECO:0000259" key="11">
    <source>
        <dbReference type="Pfam" id="PF02518"/>
    </source>
</evidence>
<name>A0A938YLG8_9ACTN</name>
<reference evidence="14" key="1">
    <citation type="submission" date="2021-01" db="EMBL/GenBank/DDBJ databases">
        <title>KCTC 19127 draft genome.</title>
        <authorList>
            <person name="An D."/>
        </authorList>
    </citation>
    <scope>NUCLEOTIDE SEQUENCE</scope>
    <source>
        <strain evidence="14">KCTC 19127</strain>
    </source>
</reference>
<dbReference type="PANTHER" id="PTHR24421">
    <property type="entry name" value="NITRATE/NITRITE SENSOR PROTEIN NARX-RELATED"/>
    <property type="match status" value="1"/>
</dbReference>
<dbReference type="PANTHER" id="PTHR24421:SF10">
    <property type="entry name" value="NITRATE_NITRITE SENSOR PROTEIN NARQ"/>
    <property type="match status" value="1"/>
</dbReference>
<feature type="domain" description="Histidine kinase/HSP90-like ATPase" evidence="11">
    <location>
        <begin position="335"/>
        <end position="422"/>
    </location>
</feature>
<dbReference type="Pfam" id="PF23539">
    <property type="entry name" value="DUF7134"/>
    <property type="match status" value="1"/>
</dbReference>
<evidence type="ECO:0000256" key="2">
    <source>
        <dbReference type="ARBA" id="ARBA00012438"/>
    </source>
</evidence>
<dbReference type="Proteomes" id="UP000663801">
    <property type="component" value="Unassembled WGS sequence"/>
</dbReference>
<evidence type="ECO:0000256" key="5">
    <source>
        <dbReference type="ARBA" id="ARBA00022741"/>
    </source>
</evidence>
<protein>
    <recommendedName>
        <fullName evidence="2">histidine kinase</fullName>
        <ecNumber evidence="2">2.7.13.3</ecNumber>
    </recommendedName>
</protein>
<dbReference type="InterPro" id="IPR055558">
    <property type="entry name" value="DUF7134"/>
</dbReference>
<dbReference type="GO" id="GO:0005524">
    <property type="term" value="F:ATP binding"/>
    <property type="evidence" value="ECO:0007669"/>
    <property type="project" value="UniProtKB-KW"/>
</dbReference>
<comment type="caution">
    <text evidence="14">The sequence shown here is derived from an EMBL/GenBank/DDBJ whole genome shotgun (WGS) entry which is preliminary data.</text>
</comment>
<dbReference type="InterPro" id="IPR003594">
    <property type="entry name" value="HATPase_dom"/>
</dbReference>
<evidence type="ECO:0000256" key="6">
    <source>
        <dbReference type="ARBA" id="ARBA00022777"/>
    </source>
</evidence>
<dbReference type="GO" id="GO:0016020">
    <property type="term" value="C:membrane"/>
    <property type="evidence" value="ECO:0007669"/>
    <property type="project" value="InterPro"/>
</dbReference>
<accession>A0A938YLG8</accession>
<keyword evidence="7" id="KW-0067">ATP-binding</keyword>